<name>A0A3B1BKT9_9ZZZZ</name>
<dbReference type="Gene3D" id="1.10.1220.10">
    <property type="entry name" value="Met repressor-like"/>
    <property type="match status" value="1"/>
</dbReference>
<dbReference type="EMBL" id="UOFX01000083">
    <property type="protein sequence ID" value="VAX11250.1"/>
    <property type="molecule type" value="Genomic_DNA"/>
</dbReference>
<reference evidence="1" key="1">
    <citation type="submission" date="2018-06" db="EMBL/GenBank/DDBJ databases">
        <authorList>
            <person name="Zhirakovskaya E."/>
        </authorList>
    </citation>
    <scope>NUCLEOTIDE SEQUENCE</scope>
</reference>
<protein>
    <recommendedName>
        <fullName evidence="2">ChpI protein</fullName>
    </recommendedName>
</protein>
<dbReference type="AlphaFoldDB" id="A0A3B1BKT9"/>
<accession>A0A3B1BKT9</accession>
<organism evidence="1">
    <name type="scientific">hydrothermal vent metagenome</name>
    <dbReference type="NCBI Taxonomy" id="652676"/>
    <lineage>
        <taxon>unclassified sequences</taxon>
        <taxon>metagenomes</taxon>
        <taxon>ecological metagenomes</taxon>
    </lineage>
</organism>
<dbReference type="InterPro" id="IPR013321">
    <property type="entry name" value="Arc_rbn_hlx_hlx"/>
</dbReference>
<gene>
    <name evidence="1" type="ORF">MNBD_GAMMA26-856</name>
</gene>
<evidence type="ECO:0000313" key="1">
    <source>
        <dbReference type="EMBL" id="VAX11250.1"/>
    </source>
</evidence>
<sequence>MKTAISIPEPIFQAAEGLAQRLGVSRSQLYAKAVAEYTELHKNQKVTEALNEVYGACSSSLDNKLSTMQSKSIPKEEW</sequence>
<evidence type="ECO:0008006" key="2">
    <source>
        <dbReference type="Google" id="ProtNLM"/>
    </source>
</evidence>
<dbReference type="GO" id="GO:0006355">
    <property type="term" value="P:regulation of DNA-templated transcription"/>
    <property type="evidence" value="ECO:0007669"/>
    <property type="project" value="InterPro"/>
</dbReference>
<proteinExistence type="predicted"/>